<protein>
    <submittedName>
        <fullName evidence="2">Uncharacterized protein</fullName>
    </submittedName>
</protein>
<dbReference type="Proteomes" id="UP001190700">
    <property type="component" value="Unassembled WGS sequence"/>
</dbReference>
<evidence type="ECO:0000313" key="3">
    <source>
        <dbReference type="Proteomes" id="UP001190700"/>
    </source>
</evidence>
<name>A0AAE0FW81_9CHLO</name>
<sequence length="160" mass="18219">MFGVLQWNLFYFGCYLTIELTCYVCYLKNVATLASYRTGLPPSFNYAEWKHFFAERVRRESARRPQSLLALVSDIFWGEPVTHLSQENVKAMLLMMGTAREKHDGPTPDEDALMAEDLMWRTPHVNRAHRGESDVNASHDNACEGGTPPRGTPASPARRR</sequence>
<proteinExistence type="predicted"/>
<evidence type="ECO:0000313" key="2">
    <source>
        <dbReference type="EMBL" id="KAK3267172.1"/>
    </source>
</evidence>
<comment type="caution">
    <text evidence="2">The sequence shown here is derived from an EMBL/GenBank/DDBJ whole genome shotgun (WGS) entry which is preliminary data.</text>
</comment>
<dbReference type="AlphaFoldDB" id="A0AAE0FW81"/>
<organism evidence="2 3">
    <name type="scientific">Cymbomonas tetramitiformis</name>
    <dbReference type="NCBI Taxonomy" id="36881"/>
    <lineage>
        <taxon>Eukaryota</taxon>
        <taxon>Viridiplantae</taxon>
        <taxon>Chlorophyta</taxon>
        <taxon>Pyramimonadophyceae</taxon>
        <taxon>Pyramimonadales</taxon>
        <taxon>Pyramimonadaceae</taxon>
        <taxon>Cymbomonas</taxon>
    </lineage>
</organism>
<keyword evidence="3" id="KW-1185">Reference proteome</keyword>
<feature type="region of interest" description="Disordered" evidence="1">
    <location>
        <begin position="130"/>
        <end position="160"/>
    </location>
</feature>
<dbReference type="EMBL" id="LGRX02012575">
    <property type="protein sequence ID" value="KAK3267172.1"/>
    <property type="molecule type" value="Genomic_DNA"/>
</dbReference>
<evidence type="ECO:0000256" key="1">
    <source>
        <dbReference type="SAM" id="MobiDB-lite"/>
    </source>
</evidence>
<reference evidence="2 3" key="1">
    <citation type="journal article" date="2015" name="Genome Biol. Evol.">
        <title>Comparative Genomics of a Bacterivorous Green Alga Reveals Evolutionary Causalities and Consequences of Phago-Mixotrophic Mode of Nutrition.</title>
        <authorList>
            <person name="Burns J.A."/>
            <person name="Paasch A."/>
            <person name="Narechania A."/>
            <person name="Kim E."/>
        </authorList>
    </citation>
    <scope>NUCLEOTIDE SEQUENCE [LARGE SCALE GENOMIC DNA]</scope>
    <source>
        <strain evidence="2 3">PLY_AMNH</strain>
    </source>
</reference>
<accession>A0AAE0FW81</accession>
<gene>
    <name evidence="2" type="ORF">CYMTET_24259</name>
</gene>